<sequence>MPPGSSGRVGRVGHEMPASRRCGPQPNPVRTTSTGDGSTGLPSDHLYAPTAASTPVRPHRTRSDGGFAAARAAADEVEAVQRTRAALTVAGHSLDPRDCVELLSMLGLPDPDTRFGGV</sequence>
<protein>
    <submittedName>
        <fullName evidence="2">Uncharacterized protein</fullName>
    </submittedName>
</protein>
<gene>
    <name evidence="2" type="ORF">DFJ66_8369</name>
</gene>
<evidence type="ECO:0000256" key="1">
    <source>
        <dbReference type="SAM" id="MobiDB-lite"/>
    </source>
</evidence>
<dbReference type="EMBL" id="RBXR01000001">
    <property type="protein sequence ID" value="RKT74993.1"/>
    <property type="molecule type" value="Genomic_DNA"/>
</dbReference>
<accession>A0A495XR99</accession>
<organism evidence="2 3">
    <name type="scientific">Saccharothrix variisporea</name>
    <dbReference type="NCBI Taxonomy" id="543527"/>
    <lineage>
        <taxon>Bacteria</taxon>
        <taxon>Bacillati</taxon>
        <taxon>Actinomycetota</taxon>
        <taxon>Actinomycetes</taxon>
        <taxon>Pseudonocardiales</taxon>
        <taxon>Pseudonocardiaceae</taxon>
        <taxon>Saccharothrix</taxon>
    </lineage>
</organism>
<dbReference type="Proteomes" id="UP000272729">
    <property type="component" value="Unassembled WGS sequence"/>
</dbReference>
<comment type="caution">
    <text evidence="2">The sequence shown here is derived from an EMBL/GenBank/DDBJ whole genome shotgun (WGS) entry which is preliminary data.</text>
</comment>
<feature type="region of interest" description="Disordered" evidence="1">
    <location>
        <begin position="1"/>
        <end position="64"/>
    </location>
</feature>
<dbReference type="AlphaFoldDB" id="A0A495XR99"/>
<name>A0A495XR99_9PSEU</name>
<proteinExistence type="predicted"/>
<evidence type="ECO:0000313" key="2">
    <source>
        <dbReference type="EMBL" id="RKT74993.1"/>
    </source>
</evidence>
<keyword evidence="3" id="KW-1185">Reference proteome</keyword>
<reference evidence="2 3" key="1">
    <citation type="submission" date="2018-10" db="EMBL/GenBank/DDBJ databases">
        <title>Sequencing the genomes of 1000 actinobacteria strains.</title>
        <authorList>
            <person name="Klenk H.-P."/>
        </authorList>
    </citation>
    <scope>NUCLEOTIDE SEQUENCE [LARGE SCALE GENOMIC DNA]</scope>
    <source>
        <strain evidence="2 3">DSM 43911</strain>
    </source>
</reference>
<evidence type="ECO:0000313" key="3">
    <source>
        <dbReference type="Proteomes" id="UP000272729"/>
    </source>
</evidence>